<keyword evidence="2" id="KW-0808">Transferase</keyword>
<organism evidence="2 3">
    <name type="scientific">Cohaesibacter marisflavi</name>
    <dbReference type="NCBI Taxonomy" id="655353"/>
    <lineage>
        <taxon>Bacteria</taxon>
        <taxon>Pseudomonadati</taxon>
        <taxon>Pseudomonadota</taxon>
        <taxon>Alphaproteobacteria</taxon>
        <taxon>Hyphomicrobiales</taxon>
        <taxon>Cohaesibacteraceae</taxon>
    </lineage>
</organism>
<gene>
    <name evidence="2" type="ORF">SAMN04488056_102485</name>
</gene>
<dbReference type="STRING" id="655353.SAMN04488056_102485"/>
<dbReference type="InterPro" id="IPR050983">
    <property type="entry name" value="GST_Omega/HSP26"/>
</dbReference>
<proteinExistence type="predicted"/>
<accession>A0A1I5D5M7</accession>
<protein>
    <submittedName>
        <fullName evidence="2">Glutathione S-transferase</fullName>
    </submittedName>
</protein>
<dbReference type="GO" id="GO:0016740">
    <property type="term" value="F:transferase activity"/>
    <property type="evidence" value="ECO:0007669"/>
    <property type="project" value="UniProtKB-KW"/>
</dbReference>
<dbReference type="InterPro" id="IPR004045">
    <property type="entry name" value="Glutathione_S-Trfase_N"/>
</dbReference>
<dbReference type="SUPFAM" id="SSF52833">
    <property type="entry name" value="Thioredoxin-like"/>
    <property type="match status" value="1"/>
</dbReference>
<evidence type="ECO:0000259" key="1">
    <source>
        <dbReference type="PROSITE" id="PS50404"/>
    </source>
</evidence>
<name>A0A1I5D5M7_9HYPH</name>
<dbReference type="PROSITE" id="PS50404">
    <property type="entry name" value="GST_NTER"/>
    <property type="match status" value="1"/>
</dbReference>
<dbReference type="Pfam" id="PF13417">
    <property type="entry name" value="GST_N_3"/>
    <property type="match status" value="1"/>
</dbReference>
<dbReference type="Gene3D" id="1.20.1050.10">
    <property type="match status" value="1"/>
</dbReference>
<keyword evidence="3" id="KW-1185">Reference proteome</keyword>
<dbReference type="Pfam" id="PF13410">
    <property type="entry name" value="GST_C_2"/>
    <property type="match status" value="1"/>
</dbReference>
<dbReference type="Gene3D" id="3.40.30.10">
    <property type="entry name" value="Glutaredoxin"/>
    <property type="match status" value="1"/>
</dbReference>
<evidence type="ECO:0000313" key="3">
    <source>
        <dbReference type="Proteomes" id="UP000199236"/>
    </source>
</evidence>
<dbReference type="PANTHER" id="PTHR43968:SF6">
    <property type="entry name" value="GLUTATHIONE S-TRANSFERASE OMEGA"/>
    <property type="match status" value="1"/>
</dbReference>
<reference evidence="2 3" key="1">
    <citation type="submission" date="2016-10" db="EMBL/GenBank/DDBJ databases">
        <authorList>
            <person name="de Groot N.N."/>
        </authorList>
    </citation>
    <scope>NUCLEOTIDE SEQUENCE [LARGE SCALE GENOMIC DNA]</scope>
    <source>
        <strain evidence="2 3">CGMCC 1.9157</strain>
    </source>
</reference>
<dbReference type="CDD" id="cd03060">
    <property type="entry name" value="GST_N_Omega_like"/>
    <property type="match status" value="1"/>
</dbReference>
<dbReference type="PANTHER" id="PTHR43968">
    <property type="match status" value="1"/>
</dbReference>
<dbReference type="InterPro" id="IPR036282">
    <property type="entry name" value="Glutathione-S-Trfase_C_sf"/>
</dbReference>
<dbReference type="SUPFAM" id="SSF47616">
    <property type="entry name" value="GST C-terminal domain-like"/>
    <property type="match status" value="1"/>
</dbReference>
<dbReference type="AlphaFoldDB" id="A0A1I5D5M7"/>
<dbReference type="InterPro" id="IPR036249">
    <property type="entry name" value="Thioredoxin-like_sf"/>
</dbReference>
<sequence>MQATGFSHPALRSHFAALIGGFGQWTIHKTGFTTRMPSSNTLPILYSFRRCPYAMRGRMGLFASGIPVELREIVLRDKPAHMLEISPKGTVPVLLLPDGTVIEESLDIMLWALKQNDPQDWLSPEEETLDDMLALIGELDGSFKHHLDRYKYSSRYENADEVVHRSMAMVALASLQARLELSPHLFGSRPSLADIALFPFVRQFANTDRDWFDTNAPIALRKWLVGHETSELFMSIFCKWPVWQEGDPVTLFPAPRHL</sequence>
<dbReference type="EMBL" id="FOVR01000002">
    <property type="protein sequence ID" value="SFN94473.1"/>
    <property type="molecule type" value="Genomic_DNA"/>
</dbReference>
<dbReference type="CDD" id="cd03196">
    <property type="entry name" value="GST_C_5"/>
    <property type="match status" value="1"/>
</dbReference>
<feature type="domain" description="GST N-terminal" evidence="1">
    <location>
        <begin position="41"/>
        <end position="120"/>
    </location>
</feature>
<evidence type="ECO:0000313" key="2">
    <source>
        <dbReference type="EMBL" id="SFN94473.1"/>
    </source>
</evidence>
<dbReference type="Proteomes" id="UP000199236">
    <property type="component" value="Unassembled WGS sequence"/>
</dbReference>
<dbReference type="GO" id="GO:0005737">
    <property type="term" value="C:cytoplasm"/>
    <property type="evidence" value="ECO:0007669"/>
    <property type="project" value="TreeGrafter"/>
</dbReference>